<dbReference type="Gene3D" id="3.40.50.720">
    <property type="entry name" value="NAD(P)-binding Rossmann-like Domain"/>
    <property type="match status" value="1"/>
</dbReference>
<feature type="domain" description="NAD(P)-binding" evidence="2">
    <location>
        <begin position="7"/>
        <end position="212"/>
    </location>
</feature>
<reference evidence="3" key="1">
    <citation type="submission" date="2021-06" db="EMBL/GenBank/DDBJ databases">
        <title>Sequencing of actinobacteria type strains.</title>
        <authorList>
            <person name="Nguyen G.-S."/>
            <person name="Wentzel A."/>
        </authorList>
    </citation>
    <scope>NUCLEOTIDE SEQUENCE</scope>
    <source>
        <strain evidence="3">P38-E01</strain>
    </source>
</reference>
<gene>
    <name evidence="3" type="ORF">JGS22_009385</name>
</gene>
<organism evidence="3 4">
    <name type="scientific">Streptomyces tardus</name>
    <dbReference type="NCBI Taxonomy" id="2780544"/>
    <lineage>
        <taxon>Bacteria</taxon>
        <taxon>Bacillati</taxon>
        <taxon>Actinomycetota</taxon>
        <taxon>Actinomycetes</taxon>
        <taxon>Kitasatosporales</taxon>
        <taxon>Streptomycetaceae</taxon>
        <taxon>Streptomyces</taxon>
    </lineage>
</organism>
<dbReference type="EMBL" id="JAELVF020000001">
    <property type="protein sequence ID" value="MBU7597823.1"/>
    <property type="molecule type" value="Genomic_DNA"/>
</dbReference>
<dbReference type="PANTHER" id="PTHR43162">
    <property type="match status" value="1"/>
</dbReference>
<accession>A0A949JF60</accession>
<dbReference type="PANTHER" id="PTHR43162:SF1">
    <property type="entry name" value="PRESTALK A DIFFERENTIATION PROTEIN A"/>
    <property type="match status" value="1"/>
</dbReference>
<protein>
    <submittedName>
        <fullName evidence="3">SDR family NAD(P)-dependent oxidoreductase</fullName>
    </submittedName>
</protein>
<feature type="compositionally biased region" description="Basic and acidic residues" evidence="1">
    <location>
        <begin position="104"/>
        <end position="116"/>
    </location>
</feature>
<evidence type="ECO:0000256" key="1">
    <source>
        <dbReference type="SAM" id="MobiDB-lite"/>
    </source>
</evidence>
<keyword evidence="4" id="KW-1185">Reference proteome</keyword>
<comment type="caution">
    <text evidence="3">The sequence shown here is derived from an EMBL/GenBank/DDBJ whole genome shotgun (WGS) entry which is preliminary data.</text>
</comment>
<evidence type="ECO:0000259" key="2">
    <source>
        <dbReference type="Pfam" id="PF13460"/>
    </source>
</evidence>
<dbReference type="SUPFAM" id="SSF51735">
    <property type="entry name" value="NAD(P)-binding Rossmann-fold domains"/>
    <property type="match status" value="1"/>
</dbReference>
<name>A0A949JF60_9ACTN</name>
<feature type="region of interest" description="Disordered" evidence="1">
    <location>
        <begin position="100"/>
        <end position="120"/>
    </location>
</feature>
<proteinExistence type="predicted"/>
<dbReference type="Gene3D" id="3.90.25.10">
    <property type="entry name" value="UDP-galactose 4-epimerase, domain 1"/>
    <property type="match status" value="1"/>
</dbReference>
<dbReference type="RefSeq" id="WP_211042822.1">
    <property type="nucleotide sequence ID" value="NZ_JAELVF020000001.1"/>
</dbReference>
<dbReference type="InterPro" id="IPR036291">
    <property type="entry name" value="NAD(P)-bd_dom_sf"/>
</dbReference>
<evidence type="ECO:0000313" key="4">
    <source>
        <dbReference type="Proteomes" id="UP000694501"/>
    </source>
</evidence>
<evidence type="ECO:0000313" key="3">
    <source>
        <dbReference type="EMBL" id="MBU7597823.1"/>
    </source>
</evidence>
<dbReference type="Proteomes" id="UP000694501">
    <property type="component" value="Unassembled WGS sequence"/>
</dbReference>
<dbReference type="AlphaFoldDB" id="A0A949JF60"/>
<sequence length="312" mass="33200">MTVVITGATGTVGREVARRLVSAGRPVRLLARRAEGLRRLRGELLPAARAGVEAVPVDLGDRQGLERALRGARAVLVVTSDPLSPEHDALLVAAANRESTAAARRRDGTRGGERPDGTGGAVHLVKLSALAVTDPYADDLLTRWQRENEDRVRESGLPWTLLRPRAFMSNTLSWAPGIRDERTVRAYGGQARNACVDPRDIAEAAAAALGDPAHHGRTHHLTGPEALSAAEQTEQLGRLLDTGLTLVELSRAQAEAALRARWPEPVAVALLASAERLRAGSKAGTEPGVARATGRVPTSFAQWAADHRTAFA</sequence>
<dbReference type="Pfam" id="PF13460">
    <property type="entry name" value="NAD_binding_10"/>
    <property type="match status" value="1"/>
</dbReference>
<dbReference type="InterPro" id="IPR051604">
    <property type="entry name" value="Ergot_Alk_Oxidoreductase"/>
</dbReference>
<dbReference type="InterPro" id="IPR016040">
    <property type="entry name" value="NAD(P)-bd_dom"/>
</dbReference>